<reference evidence="7 8" key="2">
    <citation type="journal article" date="2016" name="Int. J. Syst. Evol. Microbiol.">
        <title>Paenibacillus bovis sp. nov., isolated from raw yak (Bos grunniens) milk.</title>
        <authorList>
            <person name="Gao C."/>
            <person name="Han J."/>
            <person name="Liu Z."/>
            <person name="Xu X."/>
            <person name="Hang F."/>
            <person name="Wu Z."/>
        </authorList>
    </citation>
    <scope>NUCLEOTIDE SEQUENCE [LARGE SCALE GENOMIC DNA]</scope>
    <source>
        <strain evidence="7 8">BD3526</strain>
    </source>
</reference>
<feature type="active site" evidence="4">
    <location>
        <position position="159"/>
    </location>
</feature>
<evidence type="ECO:0000256" key="5">
    <source>
        <dbReference type="RuleBase" id="RU000589"/>
    </source>
</evidence>
<evidence type="ECO:0000256" key="1">
    <source>
        <dbReference type="ARBA" id="ARBA00008891"/>
    </source>
</evidence>
<dbReference type="InterPro" id="IPR012334">
    <property type="entry name" value="Pectin_lyas_fold"/>
</dbReference>
<dbReference type="PANTHER" id="PTHR31321:SF57">
    <property type="entry name" value="PECTINESTERASE 53-RELATED"/>
    <property type="match status" value="1"/>
</dbReference>
<proteinExistence type="inferred from homology"/>
<keyword evidence="3 5" id="KW-0063">Aspartyl esterase</keyword>
<protein>
    <recommendedName>
        <fullName evidence="5">Pectinesterase</fullName>
        <ecNumber evidence="5">3.1.1.11</ecNumber>
    </recommendedName>
</protein>
<dbReference type="EMBL" id="CP013023">
    <property type="protein sequence ID" value="ANF98840.1"/>
    <property type="molecule type" value="Genomic_DNA"/>
</dbReference>
<evidence type="ECO:0000256" key="2">
    <source>
        <dbReference type="ARBA" id="ARBA00022801"/>
    </source>
</evidence>
<dbReference type="InterPro" id="IPR033131">
    <property type="entry name" value="Pectinesterase_Asp_AS"/>
</dbReference>
<evidence type="ECO:0000256" key="4">
    <source>
        <dbReference type="PROSITE-ProRule" id="PRU10040"/>
    </source>
</evidence>
<dbReference type="PANTHER" id="PTHR31321">
    <property type="entry name" value="ACYL-COA THIOESTER HYDROLASE YBHC-RELATED"/>
    <property type="match status" value="1"/>
</dbReference>
<dbReference type="Gene3D" id="2.160.20.10">
    <property type="entry name" value="Single-stranded right-handed beta-helix, Pectin lyase-like"/>
    <property type="match status" value="1"/>
</dbReference>
<dbReference type="Proteomes" id="UP000078148">
    <property type="component" value="Chromosome"/>
</dbReference>
<dbReference type="KEGG" id="pbv:AR543_14895"/>
<evidence type="ECO:0000259" key="6">
    <source>
        <dbReference type="Pfam" id="PF01095"/>
    </source>
</evidence>
<comment type="catalytic activity">
    <reaction evidence="5">
        <text>[(1-&gt;4)-alpha-D-galacturonosyl methyl ester](n) + n H2O = [(1-&gt;4)-alpha-D-galacturonosyl](n) + n methanol + n H(+)</text>
        <dbReference type="Rhea" id="RHEA:22380"/>
        <dbReference type="Rhea" id="RHEA-COMP:14570"/>
        <dbReference type="Rhea" id="RHEA-COMP:14573"/>
        <dbReference type="ChEBI" id="CHEBI:15377"/>
        <dbReference type="ChEBI" id="CHEBI:15378"/>
        <dbReference type="ChEBI" id="CHEBI:17790"/>
        <dbReference type="ChEBI" id="CHEBI:140522"/>
        <dbReference type="ChEBI" id="CHEBI:140523"/>
        <dbReference type="EC" id="3.1.1.11"/>
    </reaction>
</comment>
<evidence type="ECO:0000313" key="8">
    <source>
        <dbReference type="Proteomes" id="UP000078148"/>
    </source>
</evidence>
<dbReference type="PROSITE" id="PS00503">
    <property type="entry name" value="PECTINESTERASE_2"/>
    <property type="match status" value="1"/>
</dbReference>
<feature type="domain" description="Pectinesterase catalytic" evidence="6">
    <location>
        <begin position="10"/>
        <end position="292"/>
    </location>
</feature>
<dbReference type="Pfam" id="PF01095">
    <property type="entry name" value="Pectinesterase"/>
    <property type="match status" value="1"/>
</dbReference>
<comment type="similarity">
    <text evidence="1">Belongs to the pectinesterase family.</text>
</comment>
<name>A0A172ZNP6_9BACL</name>
<dbReference type="EC" id="3.1.1.11" evidence="5"/>
<dbReference type="InterPro" id="IPR011050">
    <property type="entry name" value="Pectin_lyase_fold/virulence"/>
</dbReference>
<dbReference type="GO" id="GO:0045490">
    <property type="term" value="P:pectin catabolic process"/>
    <property type="evidence" value="ECO:0007669"/>
    <property type="project" value="UniProtKB-UniRule"/>
</dbReference>
<dbReference type="SUPFAM" id="SSF51126">
    <property type="entry name" value="Pectin lyase-like"/>
    <property type="match status" value="1"/>
</dbReference>
<accession>A0A172ZNP6</accession>
<dbReference type="AlphaFoldDB" id="A0A172ZNP6"/>
<dbReference type="GO" id="GO:0009279">
    <property type="term" value="C:cell outer membrane"/>
    <property type="evidence" value="ECO:0007669"/>
    <property type="project" value="TreeGrafter"/>
</dbReference>
<keyword evidence="2 5" id="KW-0378">Hydrolase</keyword>
<dbReference type="InterPro" id="IPR000070">
    <property type="entry name" value="Pectinesterase_cat"/>
</dbReference>
<dbReference type="UniPathway" id="UPA00545">
    <property type="reaction ID" value="UER00823"/>
</dbReference>
<evidence type="ECO:0000256" key="3">
    <source>
        <dbReference type="ARBA" id="ARBA00023085"/>
    </source>
</evidence>
<sequence>MAEASQTKTITVAKDGSGQYSSVQAAIDSIVSGNNTPVTIYVKNGTYKEKITFPKDKPYITLTGESAFGTILTYNDTAASAGGTTNSSSTFVMSDHFTAQNITFANTAGKDAGQAVALYVRGDRAVFKNVRMLGHQDTLYTPGSGRQYYENCYIEGTVDFVFGSATAVFNNCELKSLGNGYITAASTPAEQPYGYVLLNCRLTRSEAVANSSVYLGRPWRPYSSVTYINTTMDSHIRPEGWNNWGNAANEQTARYSEYNSKGAGAGGTRVGWSKLLSSSEASAITISSVLAGNDGWNPAK</sequence>
<dbReference type="GO" id="GO:0042545">
    <property type="term" value="P:cell wall modification"/>
    <property type="evidence" value="ECO:0007669"/>
    <property type="project" value="UniProtKB-UniRule"/>
</dbReference>
<reference evidence="8" key="1">
    <citation type="submission" date="2015-10" db="EMBL/GenBank/DDBJ databases">
        <title>Genome of Paenibacillus bovis sp. nov.</title>
        <authorList>
            <person name="Wu Z."/>
            <person name="Gao C."/>
            <person name="Liu Z."/>
            <person name="Zheng H."/>
        </authorList>
    </citation>
    <scope>NUCLEOTIDE SEQUENCE [LARGE SCALE GENOMIC DNA]</scope>
    <source>
        <strain evidence="8">BD3526</strain>
    </source>
</reference>
<evidence type="ECO:0000313" key="7">
    <source>
        <dbReference type="EMBL" id="ANF98840.1"/>
    </source>
</evidence>
<dbReference type="GO" id="GO:0030599">
    <property type="term" value="F:pectinesterase activity"/>
    <property type="evidence" value="ECO:0007669"/>
    <property type="project" value="UniProtKB-UniRule"/>
</dbReference>
<keyword evidence="8" id="KW-1185">Reference proteome</keyword>
<organism evidence="7 8">
    <name type="scientific">Paenibacillus bovis</name>
    <dbReference type="NCBI Taxonomy" id="1616788"/>
    <lineage>
        <taxon>Bacteria</taxon>
        <taxon>Bacillati</taxon>
        <taxon>Bacillota</taxon>
        <taxon>Bacilli</taxon>
        <taxon>Bacillales</taxon>
        <taxon>Paenibacillaceae</taxon>
        <taxon>Paenibacillus</taxon>
    </lineage>
</organism>
<comment type="pathway">
    <text evidence="5">Glycan metabolism; pectin degradation; 2-dehydro-3-deoxy-D-gluconate from pectin: step 1/5.</text>
</comment>
<dbReference type="STRING" id="1616788.AR543_14895"/>
<gene>
    <name evidence="7" type="ORF">AR543_14895</name>
</gene>